<evidence type="ECO:0000256" key="3">
    <source>
        <dbReference type="ARBA" id="ARBA00022946"/>
    </source>
</evidence>
<protein>
    <submittedName>
        <fullName evidence="8">NAD(P)-binding domain protein</fullName>
    </submittedName>
</protein>
<keyword evidence="4" id="KW-0560">Oxidoreductase</keyword>
<dbReference type="Gene3D" id="3.40.50.720">
    <property type="entry name" value="NAD(P)-binding Rossmann-like Domain"/>
    <property type="match status" value="1"/>
</dbReference>
<evidence type="ECO:0000259" key="7">
    <source>
        <dbReference type="Pfam" id="PF00472"/>
    </source>
</evidence>
<dbReference type="SUPFAM" id="SSF75620">
    <property type="entry name" value="Release factor"/>
    <property type="match status" value="1"/>
</dbReference>
<feature type="region of interest" description="Disordered" evidence="6">
    <location>
        <begin position="367"/>
        <end position="416"/>
    </location>
</feature>
<dbReference type="Pfam" id="PF00106">
    <property type="entry name" value="adh_short"/>
    <property type="match status" value="1"/>
</dbReference>
<dbReference type="PRINTS" id="PR00081">
    <property type="entry name" value="GDHRDH"/>
</dbReference>
<dbReference type="FunFam" id="3.30.160.20:FF:000065">
    <property type="entry name" value="Peptidyl-tRNA hydrolase domain protein"/>
    <property type="match status" value="1"/>
</dbReference>
<evidence type="ECO:0000256" key="6">
    <source>
        <dbReference type="SAM" id="MobiDB-lite"/>
    </source>
</evidence>
<dbReference type="EMBL" id="JAACLJ010000001">
    <property type="protein sequence ID" value="KAF4595013.1"/>
    <property type="molecule type" value="Genomic_DNA"/>
</dbReference>
<dbReference type="GO" id="GO:0032543">
    <property type="term" value="P:mitochondrial translation"/>
    <property type="evidence" value="ECO:0007669"/>
    <property type="project" value="UniProtKB-ARBA"/>
</dbReference>
<evidence type="ECO:0000256" key="5">
    <source>
        <dbReference type="ARBA" id="ARBA00023128"/>
    </source>
</evidence>
<dbReference type="OrthoDB" id="542013at2759"/>
<comment type="subcellular location">
    <subcellularLocation>
        <location evidence="1">Mitochondrion</location>
    </subcellularLocation>
</comment>
<dbReference type="GO" id="GO:0016491">
    <property type="term" value="F:oxidoreductase activity"/>
    <property type="evidence" value="ECO:0007669"/>
    <property type="project" value="UniProtKB-KW"/>
</dbReference>
<keyword evidence="3" id="KW-0809">Transit peptide</keyword>
<dbReference type="PANTHER" id="PTHR43157:SF31">
    <property type="entry name" value="PHOSPHATIDYLINOSITOL-GLYCAN BIOSYNTHESIS CLASS F PROTEIN"/>
    <property type="match status" value="1"/>
</dbReference>
<keyword evidence="5" id="KW-0496">Mitochondrion</keyword>
<dbReference type="InterPro" id="IPR036291">
    <property type="entry name" value="NAD(P)-bd_dom_sf"/>
</dbReference>
<dbReference type="Pfam" id="PF00472">
    <property type="entry name" value="RF-1"/>
    <property type="match status" value="1"/>
</dbReference>
<dbReference type="SUPFAM" id="SSF51735">
    <property type="entry name" value="NAD(P)-binding Rossmann-fold domains"/>
    <property type="match status" value="1"/>
</dbReference>
<gene>
    <name evidence="8" type="ORF">GQ602_000626</name>
</gene>
<evidence type="ECO:0000256" key="4">
    <source>
        <dbReference type="ARBA" id="ARBA00023002"/>
    </source>
</evidence>
<dbReference type="Proteomes" id="UP000562929">
    <property type="component" value="Unassembled WGS sequence"/>
</dbReference>
<evidence type="ECO:0000313" key="9">
    <source>
        <dbReference type="Proteomes" id="UP000562929"/>
    </source>
</evidence>
<dbReference type="InterPro" id="IPR000352">
    <property type="entry name" value="Pep_chain_release_fac_I"/>
</dbReference>
<dbReference type="GO" id="GO:0005739">
    <property type="term" value="C:mitochondrion"/>
    <property type="evidence" value="ECO:0007669"/>
    <property type="project" value="UniProtKB-SubCell"/>
</dbReference>
<accession>A0A8H4QCS0</accession>
<feature type="compositionally biased region" description="Basic and acidic residues" evidence="6">
    <location>
        <begin position="367"/>
        <end position="377"/>
    </location>
</feature>
<comment type="caution">
    <text evidence="8">The sequence shown here is derived from an EMBL/GenBank/DDBJ whole genome shotgun (WGS) entry which is preliminary data.</text>
</comment>
<dbReference type="Gene3D" id="3.30.160.20">
    <property type="match status" value="1"/>
</dbReference>
<dbReference type="InterPro" id="IPR002347">
    <property type="entry name" value="SDR_fam"/>
</dbReference>
<evidence type="ECO:0000256" key="2">
    <source>
        <dbReference type="ARBA" id="ARBA00010835"/>
    </source>
</evidence>
<evidence type="ECO:0000256" key="1">
    <source>
        <dbReference type="ARBA" id="ARBA00004173"/>
    </source>
</evidence>
<organism evidence="8 9">
    <name type="scientific">Ophiocordyceps camponoti-floridani</name>
    <dbReference type="NCBI Taxonomy" id="2030778"/>
    <lineage>
        <taxon>Eukaryota</taxon>
        <taxon>Fungi</taxon>
        <taxon>Dikarya</taxon>
        <taxon>Ascomycota</taxon>
        <taxon>Pezizomycotina</taxon>
        <taxon>Sordariomycetes</taxon>
        <taxon>Hypocreomycetidae</taxon>
        <taxon>Hypocreales</taxon>
        <taxon>Ophiocordycipitaceae</taxon>
        <taxon>Ophiocordyceps</taxon>
    </lineage>
</organism>
<sequence>MSLFYNQLIKSMKYPTDSYAGKTIIITGSNTGLGKEAARHYVRLGVSRLILAVRNPEKGESAKAEVQGPDPKPAVQVWRLDMASYASVRDFAARVEAELDRVDVVLLNAGLARTWLVMAEGNEEMVTVNFVSTFLLAALLMPKLKETARRYDSTSPTLTIVTSATHGHTQLPQKSAPKGHLLQTINEGPSPTSNWAEHYAITKLLQVLTVRALSTLHKPPSSSTTTTTPVTINCVNPGLCHSELARDMGWRFWLFKALVARSTEQGSRTLVHAAAQGPDSHGCYLSECAVVEPSAFESYLKGSGPGGQKINKTSSAVQLIHIPTGIVVKSQATRSRSQNRNVARRLLAEKIDALRNGNQSRAALVGLREKKRADSAAKKSRRKYRKLDHDRAQSASRSSDGPGHPDTPKSTTSRHS</sequence>
<proteinExistence type="inferred from homology"/>
<dbReference type="AlphaFoldDB" id="A0A8H4QCS0"/>
<evidence type="ECO:0000313" key="8">
    <source>
        <dbReference type="EMBL" id="KAF4595013.1"/>
    </source>
</evidence>
<feature type="domain" description="Prokaryotic-type class I peptide chain release factors" evidence="7">
    <location>
        <begin position="298"/>
        <end position="391"/>
    </location>
</feature>
<dbReference type="PANTHER" id="PTHR43157">
    <property type="entry name" value="PHOSPHATIDYLINOSITOL-GLYCAN BIOSYNTHESIS CLASS F PROTEIN-RELATED"/>
    <property type="match status" value="1"/>
</dbReference>
<reference evidence="8 9" key="1">
    <citation type="journal article" date="2020" name="G3 (Bethesda)">
        <title>Genetic Underpinnings of Host Manipulation by Ophiocordyceps as Revealed by Comparative Transcriptomics.</title>
        <authorList>
            <person name="Will I."/>
            <person name="Das B."/>
            <person name="Trinh T."/>
            <person name="Brachmann A."/>
            <person name="Ohm R.A."/>
            <person name="de Bekker C."/>
        </authorList>
    </citation>
    <scope>NUCLEOTIDE SEQUENCE [LARGE SCALE GENOMIC DNA]</scope>
    <source>
        <strain evidence="8 9">EC05</strain>
    </source>
</reference>
<name>A0A8H4QCS0_9HYPO</name>
<dbReference type="GO" id="GO:0003747">
    <property type="term" value="F:translation release factor activity"/>
    <property type="evidence" value="ECO:0007669"/>
    <property type="project" value="InterPro"/>
</dbReference>
<comment type="similarity">
    <text evidence="2">Belongs to the prokaryotic/mitochondrial release factor family.</text>
</comment>
<dbReference type="InterPro" id="IPR045853">
    <property type="entry name" value="Pep_chain_release_fac_I_sf"/>
</dbReference>
<keyword evidence="9" id="KW-1185">Reference proteome</keyword>